<dbReference type="Proteomes" id="UP001163324">
    <property type="component" value="Chromosome 3"/>
</dbReference>
<evidence type="ECO:0000313" key="2">
    <source>
        <dbReference type="Proteomes" id="UP001163324"/>
    </source>
</evidence>
<protein>
    <submittedName>
        <fullName evidence="1">Uncharacterized protein</fullName>
    </submittedName>
</protein>
<keyword evidence="2" id="KW-1185">Reference proteome</keyword>
<proteinExistence type="predicted"/>
<name>A0ACC0V6G0_9HYPO</name>
<sequence length="389" mass="40866">MSIISKTTAGTSSSSSVVIEPSEVVLVTGANGFIAQHCIALLLKRGYRVVGTARTADKAKLVERTHHHHPCLSVVVVADITSRESYLSVMRDSEPAAVVHMASPFSYDVELSDFEANVMRPAVDGTLALLGAAAKAGTSCVRRVVLTSSLACVLDPALGRGAGKTYTAEDWSPLTYEDGVAAADAPSAYRASKTAAERAAWDFVTKEKPAFDLVSLCPGMVFGPWLEGAEPRTLKGVNTSNEIVWDVLSAGGDARVPATRAPVWVDVRDAAAAHVGALSGTRVGGKRYAVAAGVYCNQEIADLCRGDPTTGPVGADGTGKSGCREGVRMTEEERRRVPVGQPGKREAHLHFAVDDGGRAERELGIGGWRGLGECLGDLVPQLLAVERGC</sequence>
<evidence type="ECO:0000313" key="1">
    <source>
        <dbReference type="EMBL" id="KAI9901929.1"/>
    </source>
</evidence>
<organism evidence="1 2">
    <name type="scientific">Trichothecium roseum</name>
    <dbReference type="NCBI Taxonomy" id="47278"/>
    <lineage>
        <taxon>Eukaryota</taxon>
        <taxon>Fungi</taxon>
        <taxon>Dikarya</taxon>
        <taxon>Ascomycota</taxon>
        <taxon>Pezizomycotina</taxon>
        <taxon>Sordariomycetes</taxon>
        <taxon>Hypocreomycetidae</taxon>
        <taxon>Hypocreales</taxon>
        <taxon>Hypocreales incertae sedis</taxon>
        <taxon>Trichothecium</taxon>
    </lineage>
</organism>
<dbReference type="EMBL" id="CM047942">
    <property type="protein sequence ID" value="KAI9901929.1"/>
    <property type="molecule type" value="Genomic_DNA"/>
</dbReference>
<comment type="caution">
    <text evidence="1">The sequence shown here is derived from an EMBL/GenBank/DDBJ whole genome shotgun (WGS) entry which is preliminary data.</text>
</comment>
<reference evidence="1" key="1">
    <citation type="submission" date="2022-10" db="EMBL/GenBank/DDBJ databases">
        <title>Complete Genome of Trichothecium roseum strain YXFP-22015, a Plant Pathogen Isolated from Citrus.</title>
        <authorList>
            <person name="Wang Y."/>
            <person name="Zhu L."/>
        </authorList>
    </citation>
    <scope>NUCLEOTIDE SEQUENCE</scope>
    <source>
        <strain evidence="1">YXFP-22015</strain>
    </source>
</reference>
<gene>
    <name evidence="1" type="ORF">N3K66_003746</name>
</gene>
<accession>A0ACC0V6G0</accession>